<keyword evidence="2 7" id="KW-0813">Transport</keyword>
<feature type="transmembrane region" description="Helical" evidence="7">
    <location>
        <begin position="180"/>
        <end position="204"/>
    </location>
</feature>
<dbReference type="CDD" id="cd06261">
    <property type="entry name" value="TM_PBP2"/>
    <property type="match status" value="1"/>
</dbReference>
<dbReference type="AlphaFoldDB" id="A0A9X5CPW9"/>
<evidence type="ECO:0000256" key="6">
    <source>
        <dbReference type="ARBA" id="ARBA00023136"/>
    </source>
</evidence>
<keyword evidence="4 7" id="KW-0812">Transmembrane</keyword>
<evidence type="ECO:0000256" key="8">
    <source>
        <dbReference type="SAM" id="MobiDB-lite"/>
    </source>
</evidence>
<keyword evidence="11" id="KW-1185">Reference proteome</keyword>
<dbReference type="PROSITE" id="PS50928">
    <property type="entry name" value="ABC_TM1"/>
    <property type="match status" value="1"/>
</dbReference>
<dbReference type="Pfam" id="PF00528">
    <property type="entry name" value="BPD_transp_1"/>
    <property type="match status" value="1"/>
</dbReference>
<dbReference type="Gene3D" id="1.10.3720.10">
    <property type="entry name" value="MetI-like"/>
    <property type="match status" value="1"/>
</dbReference>
<dbReference type="PANTHER" id="PTHR30193">
    <property type="entry name" value="ABC TRANSPORTER PERMEASE PROTEIN"/>
    <property type="match status" value="1"/>
</dbReference>
<feature type="transmembrane region" description="Helical" evidence="7">
    <location>
        <begin position="225"/>
        <end position="246"/>
    </location>
</feature>
<evidence type="ECO:0000313" key="10">
    <source>
        <dbReference type="EMBL" id="NEC52559.1"/>
    </source>
</evidence>
<keyword evidence="5 7" id="KW-1133">Transmembrane helix</keyword>
<name>A0A9X5CPW9_9ACTN</name>
<evidence type="ECO:0000256" key="5">
    <source>
        <dbReference type="ARBA" id="ARBA00022989"/>
    </source>
</evidence>
<feature type="transmembrane region" description="Helical" evidence="7">
    <location>
        <begin position="124"/>
        <end position="143"/>
    </location>
</feature>
<dbReference type="PANTHER" id="PTHR30193:SF37">
    <property type="entry name" value="INNER MEMBRANE ABC TRANSPORTER PERMEASE PROTEIN YCJO"/>
    <property type="match status" value="1"/>
</dbReference>
<evidence type="ECO:0000256" key="7">
    <source>
        <dbReference type="RuleBase" id="RU363032"/>
    </source>
</evidence>
<feature type="transmembrane region" description="Helical" evidence="7">
    <location>
        <begin position="91"/>
        <end position="117"/>
    </location>
</feature>
<dbReference type="SUPFAM" id="SSF161098">
    <property type="entry name" value="MetI-like"/>
    <property type="match status" value="1"/>
</dbReference>
<evidence type="ECO:0000256" key="2">
    <source>
        <dbReference type="ARBA" id="ARBA00022448"/>
    </source>
</evidence>
<feature type="transmembrane region" description="Helical" evidence="7">
    <location>
        <begin position="284"/>
        <end position="304"/>
    </location>
</feature>
<evidence type="ECO:0000259" key="9">
    <source>
        <dbReference type="PROSITE" id="PS50928"/>
    </source>
</evidence>
<dbReference type="InterPro" id="IPR000515">
    <property type="entry name" value="MetI-like"/>
</dbReference>
<sequence length="313" mass="33944">MAVTEARAPSRKTQARRPARPAAPLRSRLRRGATPWLFLAPALLLFLYFKFIPMAEAVRMSFQEVRPFLGNTYVGGENYAEIAGSSDFGAAVWHTVVLAVATTAGSILLGLALALLLEGQTRSLWFVRSAIFLPVVTAMAVVAEVWRVMYYPAEGGALNSVLGVLGLGPSEFLNSPDSSLASIAFVGIWRGAPYDMMIFLAGLAGVDRVLYEASAVDGASRWRRIWHVTLPGLRPVFAILLTLAAIRGLRVFTEVFLLTNGGPDGSTEVLLTLTYKLGLERNELGVAAAGTVLLFLVLLVLTVASRLRRREVR</sequence>
<organism evidence="10 11">
    <name type="scientific">Actinospica acidiphila</name>
    <dbReference type="NCBI Taxonomy" id="304899"/>
    <lineage>
        <taxon>Bacteria</taxon>
        <taxon>Bacillati</taxon>
        <taxon>Actinomycetota</taxon>
        <taxon>Actinomycetes</taxon>
        <taxon>Catenulisporales</taxon>
        <taxon>Actinospicaceae</taxon>
        <taxon>Actinospica</taxon>
    </lineage>
</organism>
<gene>
    <name evidence="10" type="ORF">G3I18_28970</name>
</gene>
<dbReference type="GO" id="GO:0005886">
    <property type="term" value="C:plasma membrane"/>
    <property type="evidence" value="ECO:0007669"/>
    <property type="project" value="UniProtKB-SubCell"/>
</dbReference>
<feature type="region of interest" description="Disordered" evidence="8">
    <location>
        <begin position="1"/>
        <end position="24"/>
    </location>
</feature>
<dbReference type="GO" id="GO:0055085">
    <property type="term" value="P:transmembrane transport"/>
    <property type="evidence" value="ECO:0007669"/>
    <property type="project" value="InterPro"/>
</dbReference>
<evidence type="ECO:0000256" key="3">
    <source>
        <dbReference type="ARBA" id="ARBA00022475"/>
    </source>
</evidence>
<accession>A0A9X5CPW9</accession>
<dbReference type="InterPro" id="IPR035906">
    <property type="entry name" value="MetI-like_sf"/>
</dbReference>
<reference evidence="10 11" key="1">
    <citation type="submission" date="2020-01" db="EMBL/GenBank/DDBJ databases">
        <title>Insect and environment-associated Actinomycetes.</title>
        <authorList>
            <person name="Currrie C."/>
            <person name="Chevrette M."/>
            <person name="Carlson C."/>
            <person name="Stubbendieck R."/>
            <person name="Wendt-Pienkowski E."/>
        </authorList>
    </citation>
    <scope>NUCLEOTIDE SEQUENCE [LARGE SCALE GENOMIC DNA]</scope>
    <source>
        <strain evidence="10 11">SID8189</strain>
    </source>
</reference>
<feature type="domain" description="ABC transmembrane type-1" evidence="9">
    <location>
        <begin position="92"/>
        <end position="305"/>
    </location>
</feature>
<dbReference type="Proteomes" id="UP000471745">
    <property type="component" value="Unassembled WGS sequence"/>
</dbReference>
<evidence type="ECO:0000313" key="11">
    <source>
        <dbReference type="Proteomes" id="UP000471745"/>
    </source>
</evidence>
<comment type="subcellular location">
    <subcellularLocation>
        <location evidence="1 7">Cell membrane</location>
        <topology evidence="1 7">Multi-pass membrane protein</topology>
    </subcellularLocation>
</comment>
<comment type="caution">
    <text evidence="10">The sequence shown here is derived from an EMBL/GenBank/DDBJ whole genome shotgun (WGS) entry which is preliminary data.</text>
</comment>
<keyword evidence="3" id="KW-1003">Cell membrane</keyword>
<feature type="transmembrane region" description="Helical" evidence="7">
    <location>
        <begin position="36"/>
        <end position="55"/>
    </location>
</feature>
<dbReference type="InterPro" id="IPR051393">
    <property type="entry name" value="ABC_transporter_permease"/>
</dbReference>
<evidence type="ECO:0000256" key="4">
    <source>
        <dbReference type="ARBA" id="ARBA00022692"/>
    </source>
</evidence>
<protein>
    <submittedName>
        <fullName evidence="10">Sugar ABC transporter permease</fullName>
    </submittedName>
</protein>
<feature type="compositionally biased region" description="Basic residues" evidence="8">
    <location>
        <begin position="9"/>
        <end position="19"/>
    </location>
</feature>
<comment type="similarity">
    <text evidence="7">Belongs to the binding-protein-dependent transport system permease family.</text>
</comment>
<keyword evidence="6 7" id="KW-0472">Membrane</keyword>
<evidence type="ECO:0000256" key="1">
    <source>
        <dbReference type="ARBA" id="ARBA00004651"/>
    </source>
</evidence>
<proteinExistence type="inferred from homology"/>
<dbReference type="EMBL" id="JAAGNA010001004">
    <property type="protein sequence ID" value="NEC52559.1"/>
    <property type="molecule type" value="Genomic_DNA"/>
</dbReference>
<dbReference type="RefSeq" id="WP_163091092.1">
    <property type="nucleotide sequence ID" value="NZ_JAAGNA010001004.1"/>
</dbReference>